<evidence type="ECO:0000313" key="1">
    <source>
        <dbReference type="EMBL" id="MBK1468020.1"/>
    </source>
</evidence>
<reference evidence="1 2" key="1">
    <citation type="submission" date="2020-09" db="EMBL/GenBank/DDBJ databases">
        <title>Parvimonas S3374 sp. nov.</title>
        <authorList>
            <person name="Buhl M."/>
        </authorList>
    </citation>
    <scope>NUCLEOTIDE SEQUENCE [LARGE SCALE GENOMIC DNA]</scope>
    <source>
        <strain evidence="1 2">S3374</strain>
    </source>
</reference>
<sequence>MRIIINNDIFYRFEPNIDNGTLIVFFKDTNKIYELTKPYYIYLTGLENSYKNIEELFLSEYNDLSVHEVKKYISLIENKLFEIGVLVLL</sequence>
<accession>A0ABS1C7I5</accession>
<gene>
    <name evidence="1" type="ORF">IBJ83_01640</name>
</gene>
<dbReference type="EMBL" id="JACVDA010000003">
    <property type="protein sequence ID" value="MBK1468020.1"/>
    <property type="molecule type" value="Genomic_DNA"/>
</dbReference>
<dbReference type="RefSeq" id="WP_201275083.1">
    <property type="nucleotide sequence ID" value="NZ_JACVDA010000003.1"/>
</dbReference>
<dbReference type="Proteomes" id="UP000823123">
    <property type="component" value="Unassembled WGS sequence"/>
</dbReference>
<protein>
    <recommendedName>
        <fullName evidence="3">PqqD family protein</fullName>
    </recommendedName>
</protein>
<keyword evidence="2" id="KW-1185">Reference proteome</keyword>
<proteinExistence type="predicted"/>
<evidence type="ECO:0000313" key="2">
    <source>
        <dbReference type="Proteomes" id="UP000823123"/>
    </source>
</evidence>
<comment type="caution">
    <text evidence="1">The sequence shown here is derived from an EMBL/GenBank/DDBJ whole genome shotgun (WGS) entry which is preliminary data.</text>
</comment>
<name>A0ABS1C7I5_9FIRM</name>
<evidence type="ECO:0008006" key="3">
    <source>
        <dbReference type="Google" id="ProtNLM"/>
    </source>
</evidence>
<organism evidence="1 2">
    <name type="scientific">Parvimonas parva</name>
    <dbReference type="NCBI Taxonomy" id="2769485"/>
    <lineage>
        <taxon>Bacteria</taxon>
        <taxon>Bacillati</taxon>
        <taxon>Bacillota</taxon>
        <taxon>Tissierellia</taxon>
        <taxon>Tissierellales</taxon>
        <taxon>Peptoniphilaceae</taxon>
        <taxon>Parvimonas</taxon>
    </lineage>
</organism>